<reference evidence="2 3" key="2">
    <citation type="submission" date="2019-01" db="EMBL/GenBank/DDBJ databases">
        <authorList>
            <person name="Li Y."/>
        </authorList>
    </citation>
    <scope>NUCLEOTIDE SEQUENCE [LARGE SCALE GENOMIC DNA]</scope>
    <source>
        <strain evidence="2 3">2D-5</strain>
    </source>
</reference>
<dbReference type="AlphaFoldDB" id="A0A443IP01"/>
<dbReference type="Pfam" id="PF04422">
    <property type="entry name" value="FrhB_FdhB_N"/>
    <property type="match status" value="1"/>
</dbReference>
<proteinExistence type="predicted"/>
<dbReference type="RefSeq" id="WP_128270459.1">
    <property type="nucleotide sequence ID" value="NZ_SAUW01000018.1"/>
</dbReference>
<reference evidence="2 3" key="1">
    <citation type="submission" date="2019-01" db="EMBL/GenBank/DDBJ databases">
        <title>Sinorhodobacter populi sp. nov. isolated from the symptomatic bark tissue of Populus euramericana canker.</title>
        <authorList>
            <person name="Xu G."/>
        </authorList>
    </citation>
    <scope>NUCLEOTIDE SEQUENCE [LARGE SCALE GENOMIC DNA]</scope>
    <source>
        <strain evidence="2 3">2D-5</strain>
    </source>
</reference>
<protein>
    <submittedName>
        <fullName evidence="2">Coenzyme F420 hydrogenase</fullName>
    </submittedName>
</protein>
<evidence type="ECO:0000313" key="3">
    <source>
        <dbReference type="Proteomes" id="UP000285710"/>
    </source>
</evidence>
<dbReference type="PROSITE" id="PS51379">
    <property type="entry name" value="4FE4S_FER_2"/>
    <property type="match status" value="1"/>
</dbReference>
<dbReference type="InterPro" id="IPR007525">
    <property type="entry name" value="FrhB_FdhB_C"/>
</dbReference>
<dbReference type="InterPro" id="IPR045220">
    <property type="entry name" value="FRHB/FDHB/HCAR-like"/>
</dbReference>
<dbReference type="EMBL" id="SAUW01000018">
    <property type="protein sequence ID" value="RWR08146.1"/>
    <property type="molecule type" value="Genomic_DNA"/>
</dbReference>
<dbReference type="InterPro" id="IPR007516">
    <property type="entry name" value="Co_F420_Hydgase/DH_bsu_N"/>
</dbReference>
<name>A0A443IP01_9RHOB</name>
<dbReference type="Proteomes" id="UP000285710">
    <property type="component" value="Unassembled WGS sequence"/>
</dbReference>
<dbReference type="PANTHER" id="PTHR31332">
    <property type="entry name" value="7-HYDROXYMETHYL CHLOROPHYLL A REDUCTASE, CHLOROPLASTIC"/>
    <property type="match status" value="1"/>
</dbReference>
<dbReference type="GO" id="GO:0052592">
    <property type="term" value="F:oxidoreductase activity, acting on CH or CH2 groups, with an iron-sulfur protein as acceptor"/>
    <property type="evidence" value="ECO:0007669"/>
    <property type="project" value="TreeGrafter"/>
</dbReference>
<dbReference type="Pfam" id="PF04432">
    <property type="entry name" value="FrhB_FdhB_C"/>
    <property type="match status" value="1"/>
</dbReference>
<dbReference type="Gene3D" id="3.30.70.20">
    <property type="match status" value="1"/>
</dbReference>
<organism evidence="2 3">
    <name type="scientific">Paenirhodobacter populi</name>
    <dbReference type="NCBI Taxonomy" id="2306993"/>
    <lineage>
        <taxon>Bacteria</taxon>
        <taxon>Pseudomonadati</taxon>
        <taxon>Pseudomonadota</taxon>
        <taxon>Alphaproteobacteria</taxon>
        <taxon>Rhodobacterales</taxon>
        <taxon>Rhodobacter group</taxon>
        <taxon>Paenirhodobacter</taxon>
    </lineage>
</organism>
<keyword evidence="3" id="KW-1185">Reference proteome</keyword>
<feature type="domain" description="4Fe-4S ferredoxin-type" evidence="1">
    <location>
        <begin position="4"/>
        <end position="32"/>
    </location>
</feature>
<accession>A0A443IP01</accession>
<dbReference type="PANTHER" id="PTHR31332:SF0">
    <property type="entry name" value="7-HYDROXYMETHYL CHLOROPHYLL A REDUCTASE, CHLOROPLASTIC"/>
    <property type="match status" value="1"/>
</dbReference>
<evidence type="ECO:0000259" key="1">
    <source>
        <dbReference type="PROSITE" id="PS51379"/>
    </source>
</evidence>
<gene>
    <name evidence="2" type="ORF">D2T33_16100</name>
</gene>
<comment type="caution">
    <text evidence="2">The sequence shown here is derived from an EMBL/GenBank/DDBJ whole genome shotgun (WGS) entry which is preliminary data.</text>
</comment>
<dbReference type="InterPro" id="IPR017896">
    <property type="entry name" value="4Fe4S_Fe-S-bd"/>
</dbReference>
<sequence length="462" mass="51812">MASIEQVIRERMCSGCGACQFAAPDLFRMEENADGYLQANKISDAEEPAELRRICPFSGERLSETVIAERQWPDLPVNSQIGRHARSIVCHATDEKLRMAGGSGGLVTWIALELLRRGLVDGVLHVQPVSTHASTPAGRLFNYSVSTSAEEVRAGSKSRYYSVTLADVLTEIRSRPGRFAVIGVPCFITAARLLVEEGQIERDRVPYMIGLVCGHMKSRYFADYLAWQKGVTPGTLDGFDFRQKLLDRPASNYGFRLHTPDRDEVYPMKSVRGRDWGEGLFKLPACEYCDDVLAECADAAIGDAWLPGYVADPRGTNVAVIRHPDIVAIIAEEQGRSLHVEDVSVEAVIRSQRSGLRHRREGLAHRLARRAAEGLWIPEKRVSPALAKGRLRRRIYDLRLKIANESNAMFADAVKAGDLNVFEKRMDPILRDLRHATQGGYIKIMLRKGLQHYRRLRHRLGR</sequence>
<evidence type="ECO:0000313" key="2">
    <source>
        <dbReference type="EMBL" id="RWR08146.1"/>
    </source>
</evidence>